<accession>A0A1G4PN82</accession>
<dbReference type="PROSITE" id="PS51186">
    <property type="entry name" value="GNAT"/>
    <property type="match status" value="1"/>
</dbReference>
<dbReference type="OrthoDB" id="9804948at2"/>
<dbReference type="PANTHER" id="PTHR43420">
    <property type="entry name" value="ACETYLTRANSFERASE"/>
    <property type="match status" value="1"/>
</dbReference>
<organism evidence="4 5">
    <name type="scientific">Paenibacillus tianmuensis</name>
    <dbReference type="NCBI Taxonomy" id="624147"/>
    <lineage>
        <taxon>Bacteria</taxon>
        <taxon>Bacillati</taxon>
        <taxon>Bacillota</taxon>
        <taxon>Bacilli</taxon>
        <taxon>Bacillales</taxon>
        <taxon>Paenibacillaceae</taxon>
        <taxon>Paenibacillus</taxon>
    </lineage>
</organism>
<dbReference type="InterPro" id="IPR000182">
    <property type="entry name" value="GNAT_dom"/>
</dbReference>
<dbReference type="RefSeq" id="WP_090666827.1">
    <property type="nucleotide sequence ID" value="NZ_FMTT01000003.1"/>
</dbReference>
<dbReference type="InterPro" id="IPR050680">
    <property type="entry name" value="YpeA/RimI_acetyltransf"/>
</dbReference>
<dbReference type="STRING" id="624147.SAMN04487970_1003116"/>
<dbReference type="AlphaFoldDB" id="A0A1G4PN82"/>
<evidence type="ECO:0000259" key="3">
    <source>
        <dbReference type="PROSITE" id="PS51186"/>
    </source>
</evidence>
<dbReference type="GO" id="GO:0016747">
    <property type="term" value="F:acyltransferase activity, transferring groups other than amino-acyl groups"/>
    <property type="evidence" value="ECO:0007669"/>
    <property type="project" value="InterPro"/>
</dbReference>
<dbReference type="EMBL" id="FMTT01000003">
    <property type="protein sequence ID" value="SCW33712.1"/>
    <property type="molecule type" value="Genomic_DNA"/>
</dbReference>
<evidence type="ECO:0000313" key="4">
    <source>
        <dbReference type="EMBL" id="SCW33712.1"/>
    </source>
</evidence>
<dbReference type="InterPro" id="IPR016181">
    <property type="entry name" value="Acyl_CoA_acyltransferase"/>
</dbReference>
<keyword evidence="1 4" id="KW-0808">Transferase</keyword>
<keyword evidence="5" id="KW-1185">Reference proteome</keyword>
<feature type="domain" description="N-acetyltransferase" evidence="3">
    <location>
        <begin position="5"/>
        <end position="148"/>
    </location>
</feature>
<sequence>MREVRLISDYKQNEVYKESFNELAKQTFGLDFKEWYDKGCWNDDYICYSFVDGDTIIANASINKMLLTSNGKEYKAIQVGTVMTHPDYRHQGLSAKLMNHIMEKYEKEYDFIYLFANETVLDFYPKFGFEKVHESSFTLAVSDLKKQVVKPALRKLDVDNPVDFELMKEFAVERIPVSSTFGVKNNENLLMVYLIVVFRDAIYYDHDEDAILLFEQKENTLHVYDIVSKRKVNLETVVSHMISEKTEFVHFYFVPDSDNENIQSTLITETDDVLFVRPLFLDEGKHFRFPLTSHS</sequence>
<keyword evidence="2" id="KW-0012">Acyltransferase</keyword>
<name>A0A1G4PN82_9BACL</name>
<evidence type="ECO:0000256" key="1">
    <source>
        <dbReference type="ARBA" id="ARBA00022679"/>
    </source>
</evidence>
<dbReference type="Pfam" id="PF13527">
    <property type="entry name" value="Acetyltransf_9"/>
    <property type="match status" value="1"/>
</dbReference>
<dbReference type="PANTHER" id="PTHR43420:SF31">
    <property type="entry name" value="ACETYLTRANSFERASE"/>
    <property type="match status" value="1"/>
</dbReference>
<dbReference type="Proteomes" id="UP000198601">
    <property type="component" value="Unassembled WGS sequence"/>
</dbReference>
<evidence type="ECO:0000256" key="2">
    <source>
        <dbReference type="ARBA" id="ARBA00023315"/>
    </source>
</evidence>
<protein>
    <submittedName>
        <fullName evidence="4">Acetyltransferase (GNAT) domain-containing protein</fullName>
    </submittedName>
</protein>
<dbReference type="SUPFAM" id="SSF55729">
    <property type="entry name" value="Acyl-CoA N-acyltransferases (Nat)"/>
    <property type="match status" value="1"/>
</dbReference>
<reference evidence="5" key="1">
    <citation type="submission" date="2016-10" db="EMBL/GenBank/DDBJ databases">
        <authorList>
            <person name="Varghese N."/>
            <person name="Submissions S."/>
        </authorList>
    </citation>
    <scope>NUCLEOTIDE SEQUENCE [LARGE SCALE GENOMIC DNA]</scope>
    <source>
        <strain evidence="5">CGMCC 1.8946</strain>
    </source>
</reference>
<dbReference type="Gene3D" id="3.40.630.30">
    <property type="match status" value="1"/>
</dbReference>
<gene>
    <name evidence="4" type="ORF">SAMN04487970_1003116</name>
</gene>
<evidence type="ECO:0000313" key="5">
    <source>
        <dbReference type="Proteomes" id="UP000198601"/>
    </source>
</evidence>
<dbReference type="CDD" id="cd04301">
    <property type="entry name" value="NAT_SF"/>
    <property type="match status" value="1"/>
</dbReference>
<proteinExistence type="predicted"/>